<dbReference type="GO" id="GO:0016020">
    <property type="term" value="C:membrane"/>
    <property type="evidence" value="ECO:0007669"/>
    <property type="project" value="TreeGrafter"/>
</dbReference>
<accession>A0AAN4VV24</accession>
<dbReference type="Pfam" id="PF00501">
    <property type="entry name" value="AMP-binding"/>
    <property type="match status" value="1"/>
</dbReference>
<dbReference type="Gene3D" id="3.40.50.12780">
    <property type="entry name" value="N-terminal domain of ligase-like"/>
    <property type="match status" value="1"/>
</dbReference>
<keyword evidence="2" id="KW-0067">ATP-binding</keyword>
<feature type="domain" description="AMP-dependent synthetase/ligase" evidence="3">
    <location>
        <begin position="13"/>
        <end position="391"/>
    </location>
</feature>
<dbReference type="PANTHER" id="PTHR43272:SF33">
    <property type="entry name" value="AMP-BINDING DOMAIN-CONTAINING PROTEIN-RELATED"/>
    <property type="match status" value="1"/>
</dbReference>
<dbReference type="AlphaFoldDB" id="A0AAN4VV24"/>
<name>A0AAN4VV24_9BACT</name>
<evidence type="ECO:0000256" key="1">
    <source>
        <dbReference type="ARBA" id="ARBA00022741"/>
    </source>
</evidence>
<keyword evidence="1" id="KW-0547">Nucleotide-binding</keyword>
<dbReference type="InterPro" id="IPR042099">
    <property type="entry name" value="ANL_N_sf"/>
</dbReference>
<dbReference type="SUPFAM" id="SSF56801">
    <property type="entry name" value="Acetyl-CoA synthetase-like"/>
    <property type="match status" value="1"/>
</dbReference>
<evidence type="ECO:0000313" key="5">
    <source>
        <dbReference type="Proteomes" id="UP001310022"/>
    </source>
</evidence>
<dbReference type="PANTHER" id="PTHR43272">
    <property type="entry name" value="LONG-CHAIN-FATTY-ACID--COA LIGASE"/>
    <property type="match status" value="1"/>
</dbReference>
<dbReference type="InterPro" id="IPR020845">
    <property type="entry name" value="AMP-binding_CS"/>
</dbReference>
<proteinExistence type="predicted"/>
<dbReference type="PROSITE" id="PS00455">
    <property type="entry name" value="AMP_BINDING"/>
    <property type="match status" value="1"/>
</dbReference>
<dbReference type="GO" id="GO:0004467">
    <property type="term" value="F:long-chain fatty acid-CoA ligase activity"/>
    <property type="evidence" value="ECO:0007669"/>
    <property type="project" value="TreeGrafter"/>
</dbReference>
<evidence type="ECO:0000259" key="3">
    <source>
        <dbReference type="Pfam" id="PF00501"/>
    </source>
</evidence>
<reference evidence="4 5" key="1">
    <citation type="submission" date="2021-12" db="EMBL/GenBank/DDBJ databases">
        <title>Genome sequencing of bacteria with rrn-lacking chromosome and rrn-plasmid.</title>
        <authorList>
            <person name="Anda M."/>
            <person name="Iwasaki W."/>
        </authorList>
    </citation>
    <scope>NUCLEOTIDE SEQUENCE [LARGE SCALE GENOMIC DNA]</scope>
    <source>
        <strain evidence="4 5">NBRC 15940</strain>
    </source>
</reference>
<dbReference type="Proteomes" id="UP001310022">
    <property type="component" value="Unassembled WGS sequence"/>
</dbReference>
<protein>
    <submittedName>
        <fullName evidence="4">AMP-binding protein</fullName>
    </submittedName>
</protein>
<dbReference type="InterPro" id="IPR000873">
    <property type="entry name" value="AMP-dep_synth/lig_dom"/>
</dbReference>
<comment type="caution">
    <text evidence="4">The sequence shown here is derived from an EMBL/GenBank/DDBJ whole genome shotgun (WGS) entry which is preliminary data.</text>
</comment>
<dbReference type="GO" id="GO:0005524">
    <property type="term" value="F:ATP binding"/>
    <property type="evidence" value="ECO:0007669"/>
    <property type="project" value="UniProtKB-KW"/>
</dbReference>
<sequence length="545" mass="60242">MGLKKQTLDQFFAHVVEQYHAKQSLAYVGQSPITYAEFGRKVVNVRLQLEESNIVYGDRVMILGAPSPNWCVAFLAITTMGAVAVPVMDEVTPNDIDHIIKHSESKAIFIAENIHESTSLSRLPKLKVFSLDSFGVLSEPLKPIEKREQEKVEVQEDDLAEILYTSGTTGHSKGVMLSHKNIVSNAILSSSQIGIMDSTSVVLGILPLAHAFGGTAMFLGGIYHGSEIHFLRRKPTPKLLLAAMEEVRPTVLCAVPLIFEKIFHKQVLPKINKSKIFSKLVKSAVGRRLVYRLIGTKIMKMFGGRLKGAIIGGASLNREVEQFLKDAKIPFAPGYGLSEAAPVVACCPPEDAKMGSVGKITQGCTVKIVEQNDKGVGDILVKGPNVMQGYLKNDKATEEVFTEDGWLITGDRGYMDEEGYLYIRGRTKNVIIGPSGENIYPEVVEDKLKESLYVEEALVYAENNLVTARVYPDLSYIENELNGHHLSNEAMQKHVDGILSNVMKETNKKLAASARVKKIRLQSEPFIMTPTKKIKRPLYVPNYGQ</sequence>
<evidence type="ECO:0000313" key="4">
    <source>
        <dbReference type="EMBL" id="GJM60233.1"/>
    </source>
</evidence>
<organism evidence="4 5">
    <name type="scientific">Persicobacter diffluens</name>
    <dbReference type="NCBI Taxonomy" id="981"/>
    <lineage>
        <taxon>Bacteria</taxon>
        <taxon>Pseudomonadati</taxon>
        <taxon>Bacteroidota</taxon>
        <taxon>Cytophagia</taxon>
        <taxon>Cytophagales</taxon>
        <taxon>Persicobacteraceae</taxon>
        <taxon>Persicobacter</taxon>
    </lineage>
</organism>
<dbReference type="EMBL" id="BQKE01000001">
    <property type="protein sequence ID" value="GJM60233.1"/>
    <property type="molecule type" value="Genomic_DNA"/>
</dbReference>
<gene>
    <name evidence="4" type="ORF">PEDI_07850</name>
</gene>
<evidence type="ECO:0000256" key="2">
    <source>
        <dbReference type="ARBA" id="ARBA00022840"/>
    </source>
</evidence>
<keyword evidence="5" id="KW-1185">Reference proteome</keyword>